<accession>A0ACB9HMI0</accession>
<protein>
    <submittedName>
        <fullName evidence="1">Uncharacterized protein</fullName>
    </submittedName>
</protein>
<reference evidence="2" key="1">
    <citation type="journal article" date="2022" name="Mol. Ecol. Resour.">
        <title>The genomes of chicory, endive, great burdock and yacon provide insights into Asteraceae palaeo-polyploidization history and plant inulin production.</title>
        <authorList>
            <person name="Fan W."/>
            <person name="Wang S."/>
            <person name="Wang H."/>
            <person name="Wang A."/>
            <person name="Jiang F."/>
            <person name="Liu H."/>
            <person name="Zhao H."/>
            <person name="Xu D."/>
            <person name="Zhang Y."/>
        </authorList>
    </citation>
    <scope>NUCLEOTIDE SEQUENCE [LARGE SCALE GENOMIC DNA]</scope>
    <source>
        <strain evidence="2">cv. Yunnan</strain>
    </source>
</reference>
<sequence length="147" mass="16969">MICIHSLFTTFKKIHRIETRTNENDILFVKGFGKTELDVEGLTKEIPSVLHSLKRNVLSLDHLFKQGSEVIMKGTSCRIKEIFPSKVQKGDEAIEEEEEEKVEDYSDVEKETEYLQQYFELTSQEPSNSKRNEGKIEIPSKVTSIDD</sequence>
<reference evidence="1 2" key="2">
    <citation type="journal article" date="2022" name="Mol. Ecol. Resour.">
        <title>The genomes of chicory, endive, great burdock and yacon provide insights into Asteraceae paleo-polyploidization history and plant inulin production.</title>
        <authorList>
            <person name="Fan W."/>
            <person name="Wang S."/>
            <person name="Wang H."/>
            <person name="Wang A."/>
            <person name="Jiang F."/>
            <person name="Liu H."/>
            <person name="Zhao H."/>
            <person name="Xu D."/>
            <person name="Zhang Y."/>
        </authorList>
    </citation>
    <scope>NUCLEOTIDE SEQUENCE [LARGE SCALE GENOMIC DNA]</scope>
    <source>
        <strain evidence="2">cv. Yunnan</strain>
        <tissue evidence="1">Leaves</tissue>
    </source>
</reference>
<gene>
    <name evidence="1" type="ORF">L1987_32392</name>
</gene>
<comment type="caution">
    <text evidence="1">The sequence shown here is derived from an EMBL/GenBank/DDBJ whole genome shotgun (WGS) entry which is preliminary data.</text>
</comment>
<proteinExistence type="predicted"/>
<evidence type="ECO:0000313" key="2">
    <source>
        <dbReference type="Proteomes" id="UP001056120"/>
    </source>
</evidence>
<dbReference type="Proteomes" id="UP001056120">
    <property type="component" value="Linkage Group LG11"/>
</dbReference>
<dbReference type="EMBL" id="CM042028">
    <property type="protein sequence ID" value="KAI3797139.1"/>
    <property type="molecule type" value="Genomic_DNA"/>
</dbReference>
<keyword evidence="2" id="KW-1185">Reference proteome</keyword>
<organism evidence="1 2">
    <name type="scientific">Smallanthus sonchifolius</name>
    <dbReference type="NCBI Taxonomy" id="185202"/>
    <lineage>
        <taxon>Eukaryota</taxon>
        <taxon>Viridiplantae</taxon>
        <taxon>Streptophyta</taxon>
        <taxon>Embryophyta</taxon>
        <taxon>Tracheophyta</taxon>
        <taxon>Spermatophyta</taxon>
        <taxon>Magnoliopsida</taxon>
        <taxon>eudicotyledons</taxon>
        <taxon>Gunneridae</taxon>
        <taxon>Pentapetalae</taxon>
        <taxon>asterids</taxon>
        <taxon>campanulids</taxon>
        <taxon>Asterales</taxon>
        <taxon>Asteraceae</taxon>
        <taxon>Asteroideae</taxon>
        <taxon>Heliantheae alliance</taxon>
        <taxon>Millerieae</taxon>
        <taxon>Smallanthus</taxon>
    </lineage>
</organism>
<name>A0ACB9HMI0_9ASTR</name>
<evidence type="ECO:0000313" key="1">
    <source>
        <dbReference type="EMBL" id="KAI3797139.1"/>
    </source>
</evidence>